<dbReference type="PANTHER" id="PTHR43133:SF8">
    <property type="entry name" value="RNA POLYMERASE SIGMA FACTOR HI_1459-RELATED"/>
    <property type="match status" value="1"/>
</dbReference>
<dbReference type="Gene3D" id="1.10.10.10">
    <property type="entry name" value="Winged helix-like DNA-binding domain superfamily/Winged helix DNA-binding domain"/>
    <property type="match status" value="1"/>
</dbReference>
<keyword evidence="2" id="KW-0805">Transcription regulation</keyword>
<organism evidence="7 8">
    <name type="scientific">Ornithinimicrobium pratense</name>
    <dbReference type="NCBI Taxonomy" id="2593973"/>
    <lineage>
        <taxon>Bacteria</taxon>
        <taxon>Bacillati</taxon>
        <taxon>Actinomycetota</taxon>
        <taxon>Actinomycetes</taxon>
        <taxon>Micrococcales</taxon>
        <taxon>Ornithinimicrobiaceae</taxon>
        <taxon>Ornithinimicrobium</taxon>
    </lineage>
</organism>
<evidence type="ECO:0000256" key="4">
    <source>
        <dbReference type="ARBA" id="ARBA00023125"/>
    </source>
</evidence>
<dbReference type="SUPFAM" id="SSF88946">
    <property type="entry name" value="Sigma2 domain of RNA polymerase sigma factors"/>
    <property type="match status" value="1"/>
</dbReference>
<dbReference type="KEGG" id="serw:FY030_02560"/>
<dbReference type="GO" id="GO:0006352">
    <property type="term" value="P:DNA-templated transcription initiation"/>
    <property type="evidence" value="ECO:0007669"/>
    <property type="project" value="InterPro"/>
</dbReference>
<dbReference type="GO" id="GO:0003677">
    <property type="term" value="F:DNA binding"/>
    <property type="evidence" value="ECO:0007669"/>
    <property type="project" value="UniProtKB-KW"/>
</dbReference>
<keyword evidence="5" id="KW-0804">Transcription</keyword>
<evidence type="ECO:0000313" key="8">
    <source>
        <dbReference type="Proteomes" id="UP000326546"/>
    </source>
</evidence>
<protein>
    <submittedName>
        <fullName evidence="7">Sigma-70 family RNA polymerase sigma factor</fullName>
    </submittedName>
</protein>
<dbReference type="InterPro" id="IPR007627">
    <property type="entry name" value="RNA_pol_sigma70_r2"/>
</dbReference>
<name>A0A5J6V8I5_9MICO</name>
<dbReference type="InterPro" id="IPR039425">
    <property type="entry name" value="RNA_pol_sigma-70-like"/>
</dbReference>
<keyword evidence="8" id="KW-1185">Reference proteome</keyword>
<dbReference type="AlphaFoldDB" id="A0A5J6V8I5"/>
<dbReference type="InterPro" id="IPR014284">
    <property type="entry name" value="RNA_pol_sigma-70_dom"/>
</dbReference>
<dbReference type="OrthoDB" id="265863at2"/>
<evidence type="ECO:0000256" key="2">
    <source>
        <dbReference type="ARBA" id="ARBA00023015"/>
    </source>
</evidence>
<dbReference type="EMBL" id="CP044427">
    <property type="protein sequence ID" value="QFG70098.1"/>
    <property type="molecule type" value="Genomic_DNA"/>
</dbReference>
<proteinExistence type="inferred from homology"/>
<dbReference type="SUPFAM" id="SSF88659">
    <property type="entry name" value="Sigma3 and sigma4 domains of RNA polymerase sigma factors"/>
    <property type="match status" value="1"/>
</dbReference>
<reference evidence="7 8" key="1">
    <citation type="submission" date="2019-09" db="EMBL/GenBank/DDBJ databases">
        <title>Serinicoccus pratensis sp. nov., isolated from meadow soil.</title>
        <authorList>
            <person name="Zhang W."/>
        </authorList>
    </citation>
    <scope>NUCLEOTIDE SEQUENCE [LARGE SCALE GENOMIC DNA]</scope>
    <source>
        <strain evidence="7 8">W204</strain>
    </source>
</reference>
<keyword evidence="3" id="KW-0731">Sigma factor</keyword>
<comment type="similarity">
    <text evidence="1">Belongs to the sigma-70 factor family. ECF subfamily.</text>
</comment>
<dbReference type="NCBIfam" id="TIGR02937">
    <property type="entry name" value="sigma70-ECF"/>
    <property type="match status" value="1"/>
</dbReference>
<dbReference type="InterPro" id="IPR013324">
    <property type="entry name" value="RNA_pol_sigma_r3/r4-like"/>
</dbReference>
<dbReference type="Proteomes" id="UP000326546">
    <property type="component" value="Chromosome"/>
</dbReference>
<dbReference type="GO" id="GO:0016987">
    <property type="term" value="F:sigma factor activity"/>
    <property type="evidence" value="ECO:0007669"/>
    <property type="project" value="UniProtKB-KW"/>
</dbReference>
<dbReference type="PANTHER" id="PTHR43133">
    <property type="entry name" value="RNA POLYMERASE ECF-TYPE SIGMA FACTO"/>
    <property type="match status" value="1"/>
</dbReference>
<feature type="domain" description="RNA polymerase sigma-70 region 2" evidence="6">
    <location>
        <begin position="2"/>
        <end position="60"/>
    </location>
</feature>
<evidence type="ECO:0000256" key="5">
    <source>
        <dbReference type="ARBA" id="ARBA00023163"/>
    </source>
</evidence>
<keyword evidence="4" id="KW-0238">DNA-binding</keyword>
<evidence type="ECO:0000313" key="7">
    <source>
        <dbReference type="EMBL" id="QFG70098.1"/>
    </source>
</evidence>
<dbReference type="Gene3D" id="1.10.1740.10">
    <property type="match status" value="1"/>
</dbReference>
<dbReference type="InterPro" id="IPR013325">
    <property type="entry name" value="RNA_pol_sigma_r2"/>
</dbReference>
<evidence type="ECO:0000256" key="3">
    <source>
        <dbReference type="ARBA" id="ARBA00023082"/>
    </source>
</evidence>
<dbReference type="InterPro" id="IPR036388">
    <property type="entry name" value="WH-like_DNA-bd_sf"/>
</dbReference>
<evidence type="ECO:0000256" key="1">
    <source>
        <dbReference type="ARBA" id="ARBA00010641"/>
    </source>
</evidence>
<evidence type="ECO:0000259" key="6">
    <source>
        <dbReference type="Pfam" id="PF04542"/>
    </source>
</evidence>
<accession>A0A5J6V8I5</accession>
<gene>
    <name evidence="7" type="ORF">FY030_02560</name>
</gene>
<sequence>MLWHVARAQGLGVHAAEDVVQQTWLRLLESAERIQDPRAVLKWLLTTTRREAWRVSRAGQREATHAEVGELLDADIAYPASGERADPVGDHVVTSHEHQVLWRHVAALPERCRHLLRVIAFADRPDYATIAAALGMPVGSIGPTRGRCLASLRAALTREPSYPTGHQHDAL</sequence>
<dbReference type="Pfam" id="PF04542">
    <property type="entry name" value="Sigma70_r2"/>
    <property type="match status" value="1"/>
</dbReference>